<keyword evidence="9" id="KW-1185">Reference proteome</keyword>
<reference evidence="8" key="1">
    <citation type="journal article" date="2021" name="Nat. Commun.">
        <title>Genetic determinants of endophytism in the Arabidopsis root mycobiome.</title>
        <authorList>
            <person name="Mesny F."/>
            <person name="Miyauchi S."/>
            <person name="Thiergart T."/>
            <person name="Pickel B."/>
            <person name="Atanasova L."/>
            <person name="Karlsson M."/>
            <person name="Huettel B."/>
            <person name="Barry K.W."/>
            <person name="Haridas S."/>
            <person name="Chen C."/>
            <person name="Bauer D."/>
            <person name="Andreopoulos W."/>
            <person name="Pangilinan J."/>
            <person name="LaButti K."/>
            <person name="Riley R."/>
            <person name="Lipzen A."/>
            <person name="Clum A."/>
            <person name="Drula E."/>
            <person name="Henrissat B."/>
            <person name="Kohler A."/>
            <person name="Grigoriev I.V."/>
            <person name="Martin F.M."/>
            <person name="Hacquard S."/>
        </authorList>
    </citation>
    <scope>NUCLEOTIDE SEQUENCE</scope>
    <source>
        <strain evidence="8">MPI-CAGE-CH-0230</strain>
    </source>
</reference>
<dbReference type="OrthoDB" id="5417887at2759"/>
<dbReference type="EMBL" id="JAGTJQ010000001">
    <property type="protein sequence ID" value="KAH7040195.1"/>
    <property type="molecule type" value="Genomic_DNA"/>
</dbReference>
<evidence type="ECO:0000313" key="9">
    <source>
        <dbReference type="Proteomes" id="UP000756346"/>
    </source>
</evidence>
<feature type="transmembrane region" description="Helical" evidence="6">
    <location>
        <begin position="34"/>
        <end position="53"/>
    </location>
</feature>
<feature type="transmembrane region" description="Helical" evidence="6">
    <location>
        <begin position="115"/>
        <end position="135"/>
    </location>
</feature>
<dbReference type="GeneID" id="70178805"/>
<dbReference type="Pfam" id="PF20684">
    <property type="entry name" value="Fung_rhodopsin"/>
    <property type="match status" value="1"/>
</dbReference>
<organism evidence="8 9">
    <name type="scientific">Microdochium trichocladiopsis</name>
    <dbReference type="NCBI Taxonomy" id="1682393"/>
    <lineage>
        <taxon>Eukaryota</taxon>
        <taxon>Fungi</taxon>
        <taxon>Dikarya</taxon>
        <taxon>Ascomycota</taxon>
        <taxon>Pezizomycotina</taxon>
        <taxon>Sordariomycetes</taxon>
        <taxon>Xylariomycetidae</taxon>
        <taxon>Xylariales</taxon>
        <taxon>Microdochiaceae</taxon>
        <taxon>Microdochium</taxon>
    </lineage>
</organism>
<dbReference type="AlphaFoldDB" id="A0A9P8YJI7"/>
<feature type="domain" description="Rhodopsin" evidence="7">
    <location>
        <begin position="55"/>
        <end position="290"/>
    </location>
</feature>
<proteinExistence type="inferred from homology"/>
<name>A0A9P8YJI7_9PEZI</name>
<dbReference type="PANTHER" id="PTHR33048:SF42">
    <property type="entry name" value="INTEGRAL MEMBRANE PROTEIN"/>
    <property type="match status" value="1"/>
</dbReference>
<keyword evidence="2 6" id="KW-0812">Transmembrane</keyword>
<dbReference type="PANTHER" id="PTHR33048">
    <property type="entry name" value="PTH11-LIKE INTEGRAL MEMBRANE PROTEIN (AFU_ORTHOLOGUE AFUA_5G11245)"/>
    <property type="match status" value="1"/>
</dbReference>
<feature type="transmembrane region" description="Helical" evidence="6">
    <location>
        <begin position="186"/>
        <end position="214"/>
    </location>
</feature>
<comment type="subcellular location">
    <subcellularLocation>
        <location evidence="1">Membrane</location>
        <topology evidence="1">Multi-pass membrane protein</topology>
    </subcellularLocation>
</comment>
<dbReference type="Proteomes" id="UP000756346">
    <property type="component" value="Unassembled WGS sequence"/>
</dbReference>
<evidence type="ECO:0000313" key="8">
    <source>
        <dbReference type="EMBL" id="KAH7040195.1"/>
    </source>
</evidence>
<feature type="non-terminal residue" evidence="8">
    <location>
        <position position="1"/>
    </location>
</feature>
<feature type="transmembrane region" description="Helical" evidence="6">
    <location>
        <begin position="142"/>
        <end position="166"/>
    </location>
</feature>
<evidence type="ECO:0000256" key="1">
    <source>
        <dbReference type="ARBA" id="ARBA00004141"/>
    </source>
</evidence>
<dbReference type="RefSeq" id="XP_046018250.1">
    <property type="nucleotide sequence ID" value="XM_046149259.1"/>
</dbReference>
<gene>
    <name evidence="8" type="ORF">B0I36DRAFT_233890</name>
</gene>
<keyword evidence="4 6" id="KW-0472">Membrane</keyword>
<comment type="caution">
    <text evidence="8">The sequence shown here is derived from an EMBL/GenBank/DDBJ whole genome shotgun (WGS) entry which is preliminary data.</text>
</comment>
<keyword evidence="3 6" id="KW-1133">Transmembrane helix</keyword>
<feature type="transmembrane region" description="Helical" evidence="6">
    <location>
        <begin position="267"/>
        <end position="289"/>
    </location>
</feature>
<evidence type="ECO:0000256" key="2">
    <source>
        <dbReference type="ARBA" id="ARBA00022692"/>
    </source>
</evidence>
<evidence type="ECO:0000259" key="7">
    <source>
        <dbReference type="Pfam" id="PF20684"/>
    </source>
</evidence>
<evidence type="ECO:0000256" key="3">
    <source>
        <dbReference type="ARBA" id="ARBA00022989"/>
    </source>
</evidence>
<feature type="transmembrane region" description="Helical" evidence="6">
    <location>
        <begin position="226"/>
        <end position="247"/>
    </location>
</feature>
<evidence type="ECO:0000256" key="4">
    <source>
        <dbReference type="ARBA" id="ARBA00023136"/>
    </source>
</evidence>
<comment type="similarity">
    <text evidence="5">Belongs to the SAT4 family.</text>
</comment>
<accession>A0A9P8YJI7</accession>
<feature type="transmembrane region" description="Helical" evidence="6">
    <location>
        <begin position="73"/>
        <end position="95"/>
    </location>
</feature>
<dbReference type="InterPro" id="IPR052337">
    <property type="entry name" value="SAT4-like"/>
</dbReference>
<dbReference type="GO" id="GO:0016020">
    <property type="term" value="C:membrane"/>
    <property type="evidence" value="ECO:0007669"/>
    <property type="project" value="UniProtKB-SubCell"/>
</dbReference>
<evidence type="ECO:0000256" key="5">
    <source>
        <dbReference type="ARBA" id="ARBA00038359"/>
    </source>
</evidence>
<sequence length="291" mass="32194">MAAVLILVLREATTPVVTNTTTSANPSPVSGRDPAPVVIPALWIMWVIATLFLSLRVYCRGYRTSSFWWDDHVLVMGYMFLTVANGLITALQLKGFGLSLEFRPHMHTLSTTADVVNKMALVLTKTSFAITLLRLATGWHKWLIWVLVVTMWLIISINAVTTWFAACDRVGIDHYEAVLPDVCWSTMNSVLVAMVANCYSAIIDFVLALLPWKIVMSLQMKTHEKLGVGFAMSLGMLAGIVGVIKVYNITTIASSPNIPYNLSLLFIWGQAEPCATIVATSIPMLRVLFRD</sequence>
<evidence type="ECO:0000256" key="6">
    <source>
        <dbReference type="SAM" id="Phobius"/>
    </source>
</evidence>
<protein>
    <recommendedName>
        <fullName evidence="7">Rhodopsin domain-containing protein</fullName>
    </recommendedName>
</protein>
<dbReference type="InterPro" id="IPR049326">
    <property type="entry name" value="Rhodopsin_dom_fungi"/>
</dbReference>